<dbReference type="EMBL" id="SCWE01000003">
    <property type="protein sequence ID" value="TDM01491.1"/>
    <property type="molecule type" value="Genomic_DNA"/>
</dbReference>
<dbReference type="OrthoDB" id="2873672at2"/>
<dbReference type="Pfam" id="PF09990">
    <property type="entry name" value="DUF2231"/>
    <property type="match status" value="1"/>
</dbReference>
<feature type="transmembrane region" description="Helical" evidence="1">
    <location>
        <begin position="6"/>
        <end position="24"/>
    </location>
</feature>
<sequence length="144" mass="15803">MPLHPLIVHFPIALLILGTLIELASLKYREQLNMTGTVLLISGVITGVISYMTGDSAERFAEMHFGNIEAVVHQHKQMALGAMFLFGAAAALKLLTHFTLRYRKELLIVVLILSILGSGFLAYTGHLGGQIVYQNNKITNIQGE</sequence>
<keyword evidence="1" id="KW-0472">Membrane</keyword>
<comment type="caution">
    <text evidence="3">The sequence shown here is derived from an EMBL/GenBank/DDBJ whole genome shotgun (WGS) entry which is preliminary data.</text>
</comment>
<evidence type="ECO:0000313" key="4">
    <source>
        <dbReference type="Proteomes" id="UP000295328"/>
    </source>
</evidence>
<dbReference type="InterPro" id="IPR019251">
    <property type="entry name" value="DUF2231_TM"/>
</dbReference>
<feature type="transmembrane region" description="Helical" evidence="1">
    <location>
        <begin position="74"/>
        <end position="94"/>
    </location>
</feature>
<keyword evidence="1" id="KW-0812">Transmembrane</keyword>
<feature type="domain" description="DUF2231" evidence="2">
    <location>
        <begin position="2"/>
        <end position="135"/>
    </location>
</feature>
<dbReference type="Proteomes" id="UP000295328">
    <property type="component" value="Unassembled WGS sequence"/>
</dbReference>
<name>A0A4R6BJ17_9STAP</name>
<feature type="transmembrane region" description="Helical" evidence="1">
    <location>
        <begin position="36"/>
        <end position="54"/>
    </location>
</feature>
<keyword evidence="4" id="KW-1185">Reference proteome</keyword>
<organism evidence="3 4">
    <name type="scientific">Macrococcus hajekii</name>
    <dbReference type="NCBI Taxonomy" id="198482"/>
    <lineage>
        <taxon>Bacteria</taxon>
        <taxon>Bacillati</taxon>
        <taxon>Bacillota</taxon>
        <taxon>Bacilli</taxon>
        <taxon>Bacillales</taxon>
        <taxon>Staphylococcaceae</taxon>
        <taxon>Macrococcus</taxon>
    </lineage>
</organism>
<accession>A0A4R6BJ17</accession>
<evidence type="ECO:0000259" key="2">
    <source>
        <dbReference type="Pfam" id="PF09990"/>
    </source>
</evidence>
<evidence type="ECO:0000256" key="1">
    <source>
        <dbReference type="SAM" id="Phobius"/>
    </source>
</evidence>
<protein>
    <recommendedName>
        <fullName evidence="2">DUF2231 domain-containing protein</fullName>
    </recommendedName>
</protein>
<reference evidence="3 4" key="1">
    <citation type="submission" date="2019-01" db="EMBL/GenBank/DDBJ databases">
        <title>Draft genome sequences of the type strains of six Macrococcus species.</title>
        <authorList>
            <person name="Mazhar S."/>
            <person name="Altermann E."/>
            <person name="Hill C."/>
            <person name="Mcauliffe O."/>
        </authorList>
    </citation>
    <scope>NUCLEOTIDE SEQUENCE [LARGE SCALE GENOMIC DNA]</scope>
    <source>
        <strain evidence="3 4">CCM4809</strain>
    </source>
</reference>
<feature type="transmembrane region" description="Helical" evidence="1">
    <location>
        <begin position="106"/>
        <end position="125"/>
    </location>
</feature>
<dbReference type="AlphaFoldDB" id="A0A4R6BJ17"/>
<evidence type="ECO:0000313" key="3">
    <source>
        <dbReference type="EMBL" id="TDM01491.1"/>
    </source>
</evidence>
<gene>
    <name evidence="3" type="ORF">ERX37_08310</name>
</gene>
<dbReference type="RefSeq" id="WP_133430212.1">
    <property type="nucleotide sequence ID" value="NZ_BMCC01000001.1"/>
</dbReference>
<keyword evidence="1" id="KW-1133">Transmembrane helix</keyword>
<proteinExistence type="predicted"/>